<organism evidence="3 4">
    <name type="scientific">Molorchus minor</name>
    <dbReference type="NCBI Taxonomy" id="1323400"/>
    <lineage>
        <taxon>Eukaryota</taxon>
        <taxon>Metazoa</taxon>
        <taxon>Ecdysozoa</taxon>
        <taxon>Arthropoda</taxon>
        <taxon>Hexapoda</taxon>
        <taxon>Insecta</taxon>
        <taxon>Pterygota</taxon>
        <taxon>Neoptera</taxon>
        <taxon>Endopterygota</taxon>
        <taxon>Coleoptera</taxon>
        <taxon>Polyphaga</taxon>
        <taxon>Cucujiformia</taxon>
        <taxon>Chrysomeloidea</taxon>
        <taxon>Cerambycidae</taxon>
        <taxon>Lamiinae</taxon>
        <taxon>Monochamini</taxon>
        <taxon>Molorchus</taxon>
    </lineage>
</organism>
<evidence type="ECO:0000313" key="3">
    <source>
        <dbReference type="EMBL" id="KAJ8972711.1"/>
    </source>
</evidence>
<evidence type="ECO:0000256" key="2">
    <source>
        <dbReference type="SAM" id="SignalP"/>
    </source>
</evidence>
<feature type="compositionally biased region" description="Basic residues" evidence="1">
    <location>
        <begin position="276"/>
        <end position="290"/>
    </location>
</feature>
<dbReference type="Proteomes" id="UP001162164">
    <property type="component" value="Unassembled WGS sequence"/>
</dbReference>
<feature type="signal peptide" evidence="2">
    <location>
        <begin position="1"/>
        <end position="17"/>
    </location>
</feature>
<protein>
    <recommendedName>
        <fullName evidence="5">Glycine-rich cell wall structural protein 1.8-like</fullName>
    </recommendedName>
</protein>
<proteinExistence type="predicted"/>
<reference evidence="3" key="1">
    <citation type="journal article" date="2023" name="Insect Mol. Biol.">
        <title>Genome sequencing provides insights into the evolution of gene families encoding plant cell wall-degrading enzymes in longhorned beetles.</title>
        <authorList>
            <person name="Shin N.R."/>
            <person name="Okamura Y."/>
            <person name="Kirsch R."/>
            <person name="Pauchet Y."/>
        </authorList>
    </citation>
    <scope>NUCLEOTIDE SEQUENCE</scope>
    <source>
        <strain evidence="3">MMC_N1</strain>
    </source>
</reference>
<feature type="chain" id="PRO_5046851931" description="Glycine-rich cell wall structural protein 1.8-like" evidence="2">
    <location>
        <begin position="18"/>
        <end position="404"/>
    </location>
</feature>
<dbReference type="Pfam" id="PF16009">
    <property type="entry name" value="DUF4779"/>
    <property type="match status" value="1"/>
</dbReference>
<name>A0ABQ9J3W5_9CUCU</name>
<gene>
    <name evidence="3" type="ORF">NQ317_014745</name>
</gene>
<accession>A0ABQ9J3W5</accession>
<feature type="region of interest" description="Disordered" evidence="1">
    <location>
        <begin position="268"/>
        <end position="301"/>
    </location>
</feature>
<feature type="compositionally biased region" description="Basic and acidic residues" evidence="1">
    <location>
        <begin position="291"/>
        <end position="300"/>
    </location>
</feature>
<dbReference type="EMBL" id="JAPWTJ010001310">
    <property type="protein sequence ID" value="KAJ8972711.1"/>
    <property type="molecule type" value="Genomic_DNA"/>
</dbReference>
<evidence type="ECO:0000256" key="1">
    <source>
        <dbReference type="SAM" id="MobiDB-lite"/>
    </source>
</evidence>
<evidence type="ECO:0000313" key="4">
    <source>
        <dbReference type="Proteomes" id="UP001162164"/>
    </source>
</evidence>
<comment type="caution">
    <text evidence="3">The sequence shown here is derived from an EMBL/GenBank/DDBJ whole genome shotgun (WGS) entry which is preliminary data.</text>
</comment>
<dbReference type="InterPro" id="IPR031959">
    <property type="entry name" value="DUF4779"/>
</dbReference>
<keyword evidence="2" id="KW-0732">Signal</keyword>
<keyword evidence="4" id="KW-1185">Reference proteome</keyword>
<evidence type="ECO:0008006" key="5">
    <source>
        <dbReference type="Google" id="ProtNLM"/>
    </source>
</evidence>
<sequence>MFRLVLSAALLFTSSRAISIGGGYGGYGGEYFGGKLGGGGIGYGGGGGGSIGYGGGVGGIGHGGGIKEIGVIEGGGYGGHDIGYGGVGIGGPGIGYGKEIGGGFGGGHIGGGGIGGGGYGGHIGGGGIGGGGIGEAISEVGGLGYGKHIGGVGGYGGPIGYGGGMGLKSGGIGGIGHGGVGIGGGGIGIGGGGIGLGHKAYGGEGIEKTFYNGGKKNTEGEHFVKSHGNEGAEINHGGGGFSKGETAVKDVKGNTTEENTLTKKVNKGGEKTVNQGHKKGHKIKGFKSSHHKDESGKTEEYYDEDHDEAGNYHFDGQFGKFGESGAASFKGGHEDGKFNAGEAKKSGHFGNEYLVDKVSADHGKFGENKYAGNQEVYGLNKGIGESDLSGHHESGKFFKHYPIY</sequence>